<evidence type="ECO:0000259" key="6">
    <source>
        <dbReference type="PROSITE" id="PS50110"/>
    </source>
</evidence>
<keyword evidence="2 7" id="KW-0238">DNA-binding</keyword>
<evidence type="ECO:0000313" key="7">
    <source>
        <dbReference type="EMBL" id="RIX52378.1"/>
    </source>
</evidence>
<keyword evidence="4" id="KW-0597">Phosphoprotein</keyword>
<dbReference type="InterPro" id="IPR011006">
    <property type="entry name" value="CheY-like_superfamily"/>
</dbReference>
<dbReference type="InterPro" id="IPR018060">
    <property type="entry name" value="HTH_AraC"/>
</dbReference>
<dbReference type="PRINTS" id="PR00032">
    <property type="entry name" value="HTHARAC"/>
</dbReference>
<evidence type="ECO:0000256" key="2">
    <source>
        <dbReference type="ARBA" id="ARBA00023125"/>
    </source>
</evidence>
<dbReference type="SUPFAM" id="SSF46689">
    <property type="entry name" value="Homeodomain-like"/>
    <property type="match status" value="2"/>
</dbReference>
<dbReference type="GO" id="GO:0043565">
    <property type="term" value="F:sequence-specific DNA binding"/>
    <property type="evidence" value="ECO:0007669"/>
    <property type="project" value="InterPro"/>
</dbReference>
<feature type="domain" description="Response regulatory" evidence="6">
    <location>
        <begin position="13"/>
        <end position="130"/>
    </location>
</feature>
<sequence>MYDCCKGGFAMYKAIIVDDERWIVEGIKAGVRWKTYGFQVVGEAENGKEGLELIEKLQPDFVLTDIKMPLVNGLELIKRGKEISPHTIFAVLSGHAEFAYAQKALNYGTFGYCLKPFEIEEIETMLAKISQSLKERSGAKPDRDAQELYEVLCSGNIQQLEEKLSSAGMPVSADMPVTPVVIHGYVPSPNQDIHHIRFRMNKKRVGLLLYSYLADDFLSFLDLSGSGSGMEYSIGIGTSSASAAELEASLEAATIAAYGSFSTGKSGVYRPIASSESKMDDLLSELAGALAQKDRIRFVSVMESCRPLFHSYTLSIKDAYMIFNTVMYLFTREGVKANARFLEGYDQLSYDYGHADAMIDYLVKHTLNQLSDELSSRLAGVTHNRIKEIVTYIHHHFNQEISIQSLSERFYLSPTYLSQLFKKEVGENFVEYLSRQRIQYACKLLAETDLTVSQIGEKCGFNDYFYFTRIFKRLNGMTPTQYRESR</sequence>
<dbReference type="GO" id="GO:0000160">
    <property type="term" value="P:phosphorelay signal transduction system"/>
    <property type="evidence" value="ECO:0007669"/>
    <property type="project" value="InterPro"/>
</dbReference>
<dbReference type="Proteomes" id="UP000266482">
    <property type="component" value="Unassembled WGS sequence"/>
</dbReference>
<name>A0A3A1UV10_9BACL</name>
<keyword evidence="3" id="KW-0804">Transcription</keyword>
<dbReference type="EMBL" id="QXQA01000007">
    <property type="protein sequence ID" value="RIX52378.1"/>
    <property type="molecule type" value="Genomic_DNA"/>
</dbReference>
<dbReference type="PROSITE" id="PS00041">
    <property type="entry name" value="HTH_ARAC_FAMILY_1"/>
    <property type="match status" value="1"/>
</dbReference>
<dbReference type="InterPro" id="IPR009057">
    <property type="entry name" value="Homeodomain-like_sf"/>
</dbReference>
<evidence type="ECO:0000259" key="5">
    <source>
        <dbReference type="PROSITE" id="PS01124"/>
    </source>
</evidence>
<dbReference type="PROSITE" id="PS01124">
    <property type="entry name" value="HTH_ARAC_FAMILY_2"/>
    <property type="match status" value="1"/>
</dbReference>
<dbReference type="SMART" id="SM00448">
    <property type="entry name" value="REC"/>
    <property type="match status" value="1"/>
</dbReference>
<protein>
    <submittedName>
        <fullName evidence="7">DNA-binding response regulator</fullName>
    </submittedName>
</protein>
<reference evidence="7 8" key="1">
    <citation type="submission" date="2018-09" db="EMBL/GenBank/DDBJ databases">
        <title>Paenibacillus aracenensis nov. sp. isolated from a cave in southern Spain.</title>
        <authorList>
            <person name="Jurado V."/>
            <person name="Gutierrez-Patricio S."/>
            <person name="Gonzalez-Pimentel J.L."/>
            <person name="Miller A.Z."/>
            <person name="Laiz L."/>
            <person name="Saiz-Jimenez C."/>
        </authorList>
    </citation>
    <scope>NUCLEOTIDE SEQUENCE [LARGE SCALE GENOMIC DNA]</scope>
    <source>
        <strain evidence="7 8">DSM 22867</strain>
    </source>
</reference>
<dbReference type="InterPro" id="IPR018062">
    <property type="entry name" value="HTH_AraC-typ_CS"/>
</dbReference>
<evidence type="ECO:0000313" key="8">
    <source>
        <dbReference type="Proteomes" id="UP000266482"/>
    </source>
</evidence>
<dbReference type="Gene3D" id="1.10.10.60">
    <property type="entry name" value="Homeodomain-like"/>
    <property type="match status" value="2"/>
</dbReference>
<dbReference type="PANTHER" id="PTHR43280:SF2">
    <property type="entry name" value="HTH-TYPE TRANSCRIPTIONAL REGULATOR EXSA"/>
    <property type="match status" value="1"/>
</dbReference>
<keyword evidence="8" id="KW-1185">Reference proteome</keyword>
<dbReference type="PROSITE" id="PS50110">
    <property type="entry name" value="RESPONSE_REGULATORY"/>
    <property type="match status" value="1"/>
</dbReference>
<dbReference type="AlphaFoldDB" id="A0A3A1UV10"/>
<feature type="domain" description="HTH araC/xylS-type" evidence="5">
    <location>
        <begin position="387"/>
        <end position="485"/>
    </location>
</feature>
<dbReference type="SMART" id="SM00342">
    <property type="entry name" value="HTH_ARAC"/>
    <property type="match status" value="1"/>
</dbReference>
<evidence type="ECO:0000256" key="1">
    <source>
        <dbReference type="ARBA" id="ARBA00023015"/>
    </source>
</evidence>
<dbReference type="InterPro" id="IPR020449">
    <property type="entry name" value="Tscrpt_reg_AraC-type_HTH"/>
</dbReference>
<feature type="modified residue" description="4-aspartylphosphate" evidence="4">
    <location>
        <position position="65"/>
    </location>
</feature>
<evidence type="ECO:0000256" key="4">
    <source>
        <dbReference type="PROSITE-ProRule" id="PRU00169"/>
    </source>
</evidence>
<dbReference type="SUPFAM" id="SSF52172">
    <property type="entry name" value="CheY-like"/>
    <property type="match status" value="1"/>
</dbReference>
<dbReference type="CDD" id="cd17536">
    <property type="entry name" value="REC_YesN-like"/>
    <property type="match status" value="1"/>
</dbReference>
<dbReference type="InterPro" id="IPR001789">
    <property type="entry name" value="Sig_transdc_resp-reg_receiver"/>
</dbReference>
<dbReference type="Gene3D" id="3.40.50.2300">
    <property type="match status" value="1"/>
</dbReference>
<dbReference type="GO" id="GO:0003700">
    <property type="term" value="F:DNA-binding transcription factor activity"/>
    <property type="evidence" value="ECO:0007669"/>
    <property type="project" value="InterPro"/>
</dbReference>
<dbReference type="Pfam" id="PF12833">
    <property type="entry name" value="HTH_18"/>
    <property type="match status" value="1"/>
</dbReference>
<dbReference type="PANTHER" id="PTHR43280">
    <property type="entry name" value="ARAC-FAMILY TRANSCRIPTIONAL REGULATOR"/>
    <property type="match status" value="1"/>
</dbReference>
<comment type="caution">
    <text evidence="7">The sequence shown here is derived from an EMBL/GenBank/DDBJ whole genome shotgun (WGS) entry which is preliminary data.</text>
</comment>
<gene>
    <name evidence="7" type="ORF">D3P08_12920</name>
</gene>
<dbReference type="Pfam" id="PF00072">
    <property type="entry name" value="Response_reg"/>
    <property type="match status" value="1"/>
</dbReference>
<organism evidence="7 8">
    <name type="scientific">Paenibacillus nanensis</name>
    <dbReference type="NCBI Taxonomy" id="393251"/>
    <lineage>
        <taxon>Bacteria</taxon>
        <taxon>Bacillati</taxon>
        <taxon>Bacillota</taxon>
        <taxon>Bacilli</taxon>
        <taxon>Bacillales</taxon>
        <taxon>Paenibacillaceae</taxon>
        <taxon>Paenibacillus</taxon>
    </lineage>
</organism>
<dbReference type="OrthoDB" id="342399at2"/>
<proteinExistence type="predicted"/>
<accession>A0A3A1UV10</accession>
<evidence type="ECO:0000256" key="3">
    <source>
        <dbReference type="ARBA" id="ARBA00023163"/>
    </source>
</evidence>
<keyword evidence="1" id="KW-0805">Transcription regulation</keyword>